<sequence length="348" mass="38005">MPSVGNNISATHRSPAVDITVWSCFIFSGLSVAAKVWAKLNRTVGRSGPSLKSLQWDDYVRSLAFVFAAIYSISVSQEVAAGLGQPFENIESQAMAKYQKTAYVAQVFYVPTIGLTNVAGIMFGIMLQPAGKALQILRVLFACNVLWFLSALFAILFQCSLPRPWVIFSGKCIDQTSLWISLDSIIVFTNISLAAVLCYIVWILQMSRMKFILIALFSLRALLTIPIAFKIIYLSTIRSDSHWRITPSLANEAMISAGILNAHIVLTCLPFMKQLMEYLQPGWSTSANTTGLMKGGFGSYSVMISTMASRSGGRESNSKGLGKSNGSVEMKALRVTQGSDGENMTRVG</sequence>
<keyword evidence="3 6" id="KW-1133">Transmembrane helix</keyword>
<feature type="transmembrane region" description="Helical" evidence="6">
    <location>
        <begin position="20"/>
        <end position="38"/>
    </location>
</feature>
<accession>A0A2V1E371</accession>
<dbReference type="AlphaFoldDB" id="A0A2V1E371"/>
<dbReference type="GO" id="GO:0016020">
    <property type="term" value="C:membrane"/>
    <property type="evidence" value="ECO:0007669"/>
    <property type="project" value="UniProtKB-SubCell"/>
</dbReference>
<dbReference type="PANTHER" id="PTHR33048">
    <property type="entry name" value="PTH11-LIKE INTEGRAL MEMBRANE PROTEIN (AFU_ORTHOLOGUE AFUA_5G11245)"/>
    <property type="match status" value="1"/>
</dbReference>
<evidence type="ECO:0000256" key="6">
    <source>
        <dbReference type="SAM" id="Phobius"/>
    </source>
</evidence>
<evidence type="ECO:0000313" key="8">
    <source>
        <dbReference type="EMBL" id="PVI04649.1"/>
    </source>
</evidence>
<keyword evidence="2 6" id="KW-0812">Transmembrane</keyword>
<feature type="transmembrane region" description="Helical" evidence="6">
    <location>
        <begin position="178"/>
        <end position="204"/>
    </location>
</feature>
<feature type="transmembrane region" description="Helical" evidence="6">
    <location>
        <begin position="253"/>
        <end position="272"/>
    </location>
</feature>
<comment type="similarity">
    <text evidence="5">Belongs to the SAT4 family.</text>
</comment>
<evidence type="ECO:0000259" key="7">
    <source>
        <dbReference type="Pfam" id="PF20684"/>
    </source>
</evidence>
<feature type="domain" description="Rhodopsin" evidence="7">
    <location>
        <begin position="52"/>
        <end position="277"/>
    </location>
</feature>
<feature type="transmembrane region" description="Helical" evidence="6">
    <location>
        <begin position="59"/>
        <end position="83"/>
    </location>
</feature>
<reference evidence="8 9" key="1">
    <citation type="journal article" date="2018" name="Sci. Rep.">
        <title>Comparative genomics provides insights into the lifestyle and reveals functional heterogeneity of dark septate endophytic fungi.</title>
        <authorList>
            <person name="Knapp D.G."/>
            <person name="Nemeth J.B."/>
            <person name="Barry K."/>
            <person name="Hainaut M."/>
            <person name="Henrissat B."/>
            <person name="Johnson J."/>
            <person name="Kuo A."/>
            <person name="Lim J.H.P."/>
            <person name="Lipzen A."/>
            <person name="Nolan M."/>
            <person name="Ohm R.A."/>
            <person name="Tamas L."/>
            <person name="Grigoriev I.V."/>
            <person name="Spatafora J.W."/>
            <person name="Nagy L.G."/>
            <person name="Kovacs G.M."/>
        </authorList>
    </citation>
    <scope>NUCLEOTIDE SEQUENCE [LARGE SCALE GENOMIC DNA]</scope>
    <source>
        <strain evidence="8 9">DSE2036</strain>
    </source>
</reference>
<dbReference type="STRING" id="97972.A0A2V1E371"/>
<keyword evidence="9" id="KW-1185">Reference proteome</keyword>
<evidence type="ECO:0000256" key="5">
    <source>
        <dbReference type="ARBA" id="ARBA00038359"/>
    </source>
</evidence>
<evidence type="ECO:0000256" key="2">
    <source>
        <dbReference type="ARBA" id="ARBA00022692"/>
    </source>
</evidence>
<keyword evidence="4 6" id="KW-0472">Membrane</keyword>
<proteinExistence type="inferred from homology"/>
<feature type="transmembrane region" description="Helical" evidence="6">
    <location>
        <begin position="211"/>
        <end position="233"/>
    </location>
</feature>
<protein>
    <recommendedName>
        <fullName evidence="7">Rhodopsin domain-containing protein</fullName>
    </recommendedName>
</protein>
<dbReference type="EMBL" id="KZ805319">
    <property type="protein sequence ID" value="PVI04649.1"/>
    <property type="molecule type" value="Genomic_DNA"/>
</dbReference>
<dbReference type="InterPro" id="IPR052337">
    <property type="entry name" value="SAT4-like"/>
</dbReference>
<name>A0A2V1E371_9PLEO</name>
<evidence type="ECO:0000256" key="3">
    <source>
        <dbReference type="ARBA" id="ARBA00022989"/>
    </source>
</evidence>
<evidence type="ECO:0000256" key="1">
    <source>
        <dbReference type="ARBA" id="ARBA00004141"/>
    </source>
</evidence>
<evidence type="ECO:0000256" key="4">
    <source>
        <dbReference type="ARBA" id="ARBA00023136"/>
    </source>
</evidence>
<dbReference type="OrthoDB" id="3918601at2759"/>
<gene>
    <name evidence="8" type="ORF">DM02DRAFT_624716</name>
</gene>
<dbReference type="Proteomes" id="UP000244855">
    <property type="component" value="Unassembled WGS sequence"/>
</dbReference>
<feature type="transmembrane region" description="Helical" evidence="6">
    <location>
        <begin position="139"/>
        <end position="158"/>
    </location>
</feature>
<dbReference type="Pfam" id="PF20684">
    <property type="entry name" value="Fung_rhodopsin"/>
    <property type="match status" value="1"/>
</dbReference>
<comment type="subcellular location">
    <subcellularLocation>
        <location evidence="1">Membrane</location>
        <topology evidence="1">Multi-pass membrane protein</topology>
    </subcellularLocation>
</comment>
<dbReference type="PANTHER" id="PTHR33048:SF47">
    <property type="entry name" value="INTEGRAL MEMBRANE PROTEIN-RELATED"/>
    <property type="match status" value="1"/>
</dbReference>
<organism evidence="8 9">
    <name type="scientific">Periconia macrospinosa</name>
    <dbReference type="NCBI Taxonomy" id="97972"/>
    <lineage>
        <taxon>Eukaryota</taxon>
        <taxon>Fungi</taxon>
        <taxon>Dikarya</taxon>
        <taxon>Ascomycota</taxon>
        <taxon>Pezizomycotina</taxon>
        <taxon>Dothideomycetes</taxon>
        <taxon>Pleosporomycetidae</taxon>
        <taxon>Pleosporales</taxon>
        <taxon>Massarineae</taxon>
        <taxon>Periconiaceae</taxon>
        <taxon>Periconia</taxon>
    </lineage>
</organism>
<evidence type="ECO:0000313" key="9">
    <source>
        <dbReference type="Proteomes" id="UP000244855"/>
    </source>
</evidence>
<dbReference type="InterPro" id="IPR049326">
    <property type="entry name" value="Rhodopsin_dom_fungi"/>
</dbReference>
<feature type="transmembrane region" description="Helical" evidence="6">
    <location>
        <begin position="103"/>
        <end position="127"/>
    </location>
</feature>